<dbReference type="PIRSF" id="PIRSF019466">
    <property type="entry name" value="EutH"/>
    <property type="match status" value="1"/>
</dbReference>
<name>A0A7X2T0C0_9CLOT</name>
<dbReference type="AlphaFoldDB" id="A0A7X2T0C0"/>
<accession>A0A7X2T0C0</accession>
<organism evidence="2 3">
    <name type="scientific">Inconstantimicrobium porci</name>
    <dbReference type="NCBI Taxonomy" id="2652291"/>
    <lineage>
        <taxon>Bacteria</taxon>
        <taxon>Bacillati</taxon>
        <taxon>Bacillota</taxon>
        <taxon>Clostridia</taxon>
        <taxon>Eubacteriales</taxon>
        <taxon>Clostridiaceae</taxon>
        <taxon>Inconstantimicrobium</taxon>
    </lineage>
</organism>
<keyword evidence="1" id="KW-0812">Transmembrane</keyword>
<dbReference type="Pfam" id="PF04346">
    <property type="entry name" value="EutH"/>
    <property type="match status" value="1"/>
</dbReference>
<keyword evidence="1" id="KW-0472">Membrane</keyword>
<feature type="transmembrane region" description="Helical" evidence="1">
    <location>
        <begin position="102"/>
        <end position="124"/>
    </location>
</feature>
<feature type="transmembrane region" description="Helical" evidence="1">
    <location>
        <begin position="42"/>
        <end position="60"/>
    </location>
</feature>
<keyword evidence="1" id="KW-1133">Transmembrane helix</keyword>
<protein>
    <submittedName>
        <fullName evidence="2">Ethanolamine utilization protein EutH</fullName>
    </submittedName>
</protein>
<dbReference type="PANTHER" id="PTHR40089">
    <property type="entry name" value="ETHANOLAMINE UTILIZATION PROTEIN EUTH"/>
    <property type="match status" value="1"/>
</dbReference>
<dbReference type="Proteomes" id="UP000460287">
    <property type="component" value="Unassembled WGS sequence"/>
</dbReference>
<feature type="transmembrane region" description="Helical" evidence="1">
    <location>
        <begin position="271"/>
        <end position="290"/>
    </location>
</feature>
<feature type="transmembrane region" description="Helical" evidence="1">
    <location>
        <begin position="233"/>
        <end position="251"/>
    </location>
</feature>
<proteinExistence type="predicted"/>
<dbReference type="RefSeq" id="WP_154530232.1">
    <property type="nucleotide sequence ID" value="NZ_JAQXTV010000140.1"/>
</dbReference>
<comment type="caution">
    <text evidence="2">The sequence shown here is derived from an EMBL/GenBank/DDBJ whole genome shotgun (WGS) entry which is preliminary data.</text>
</comment>
<dbReference type="PANTHER" id="PTHR40089:SF1">
    <property type="entry name" value="ETHANOLAMINE PERMEASE EUTH-RELATED"/>
    <property type="match status" value="1"/>
</dbReference>
<evidence type="ECO:0000256" key="1">
    <source>
        <dbReference type="SAM" id="Phobius"/>
    </source>
</evidence>
<keyword evidence="3" id="KW-1185">Reference proteome</keyword>
<dbReference type="GO" id="GO:0005886">
    <property type="term" value="C:plasma membrane"/>
    <property type="evidence" value="ECO:0007669"/>
    <property type="project" value="TreeGrafter"/>
</dbReference>
<feature type="transmembrane region" description="Helical" evidence="1">
    <location>
        <begin position="302"/>
        <end position="323"/>
    </location>
</feature>
<feature type="transmembrane region" description="Helical" evidence="1">
    <location>
        <begin position="6"/>
        <end position="22"/>
    </location>
</feature>
<feature type="transmembrane region" description="Helical" evidence="1">
    <location>
        <begin position="166"/>
        <end position="186"/>
    </location>
</feature>
<dbReference type="EMBL" id="VULX01000002">
    <property type="protein sequence ID" value="MSR90344.1"/>
    <property type="molecule type" value="Genomic_DNA"/>
</dbReference>
<feature type="transmembrane region" description="Helical" evidence="1">
    <location>
        <begin position="329"/>
        <end position="351"/>
    </location>
</feature>
<feature type="transmembrane region" description="Helical" evidence="1">
    <location>
        <begin position="136"/>
        <end position="159"/>
    </location>
</feature>
<reference evidence="2 3" key="1">
    <citation type="submission" date="2019-08" db="EMBL/GenBank/DDBJ databases">
        <title>In-depth cultivation of the pig gut microbiome towards novel bacterial diversity and tailored functional studies.</title>
        <authorList>
            <person name="Wylensek D."/>
            <person name="Hitch T.C.A."/>
            <person name="Clavel T."/>
        </authorList>
    </citation>
    <scope>NUCLEOTIDE SEQUENCE [LARGE SCALE GENOMIC DNA]</scope>
    <source>
        <strain evidence="2 3">WCA-383-APC-5B</strain>
    </source>
</reference>
<evidence type="ECO:0000313" key="3">
    <source>
        <dbReference type="Proteomes" id="UP000460287"/>
    </source>
</evidence>
<dbReference type="NCBIfam" id="NF011667">
    <property type="entry name" value="PRK15086.1-3"/>
    <property type="match status" value="1"/>
</dbReference>
<feature type="transmembrane region" description="Helical" evidence="1">
    <location>
        <begin position="192"/>
        <end position="212"/>
    </location>
</feature>
<gene>
    <name evidence="2" type="primary">eutH</name>
    <name evidence="2" type="ORF">FYJ33_02670</name>
</gene>
<dbReference type="GO" id="GO:0034228">
    <property type="term" value="F:ethanolamine transmembrane transporter activity"/>
    <property type="evidence" value="ECO:0007669"/>
    <property type="project" value="InterPro"/>
</dbReference>
<dbReference type="InterPro" id="IPR007441">
    <property type="entry name" value="EutH"/>
</dbReference>
<sequence length="356" mass="38266">MQNFLLYIIAIFFVIGAIDYIMGNKLKLGHLFSNGLKTMGPLAISMVGILSLTPLFSNLINTYLSPFMTKLSLDPSICSSCFIAVDMGAYNLSLKIAQSSSFIKFSGILVSSILGCTLSFTLPLSLGMIKEKDMNLLAKGMLCGLITCPIGLFIGGLLLKIEFSILLLNLMPIIILSVILSVFIIFKQDMCIAVFKIFGKLIVTISIIGLILQSINSIAGIQIIDNLMDLKEVLYIVGKIAIFLGGAYVMLECIQRVFKKQLAKLSTKFNIGVNSITALIGSLASAIVVFSDFDNLDDKGKILCSAFSVGGAYVLGGQLGFVASVDTSIISIYIITKLISGIAAIVLSSIIHKHNS</sequence>
<evidence type="ECO:0000313" key="2">
    <source>
        <dbReference type="EMBL" id="MSR90344.1"/>
    </source>
</evidence>